<evidence type="ECO:0000313" key="4">
    <source>
        <dbReference type="EMBL" id="DAD40409.1"/>
    </source>
</evidence>
<feature type="domain" description="DUF8204" evidence="3">
    <location>
        <begin position="20"/>
        <end position="52"/>
    </location>
</feature>
<gene>
    <name evidence="4" type="ORF">HUJ06_014732</name>
</gene>
<reference evidence="4 5" key="1">
    <citation type="journal article" date="2020" name="Mol. Biol. Evol.">
        <title>Distinct Expression and Methylation Patterns for Genes with Different Fates following a Single Whole-Genome Duplication in Flowering Plants.</title>
        <authorList>
            <person name="Shi T."/>
            <person name="Rahmani R.S."/>
            <person name="Gugger P.F."/>
            <person name="Wang M."/>
            <person name="Li H."/>
            <person name="Zhang Y."/>
            <person name="Li Z."/>
            <person name="Wang Q."/>
            <person name="Van de Peer Y."/>
            <person name="Marchal K."/>
            <person name="Chen J."/>
        </authorList>
    </citation>
    <scope>NUCLEOTIDE SEQUENCE [LARGE SCALE GENOMIC DNA]</scope>
    <source>
        <tissue evidence="4">Leaf</tissue>
    </source>
</reference>
<dbReference type="Pfam" id="PF26631">
    <property type="entry name" value="DUF8204"/>
    <property type="match status" value="1"/>
</dbReference>
<dbReference type="PANTHER" id="PTHR34566:SF2">
    <property type="entry name" value="ALTERED INHERITANCE OF MITOCHONDRIA PROTEIN"/>
    <property type="match status" value="1"/>
</dbReference>
<feature type="transmembrane region" description="Helical" evidence="2">
    <location>
        <begin position="54"/>
        <end position="71"/>
    </location>
</feature>
<dbReference type="EMBL" id="DUZY01000005">
    <property type="protein sequence ID" value="DAD40409.1"/>
    <property type="molecule type" value="Genomic_DNA"/>
</dbReference>
<dbReference type="InterPro" id="IPR058517">
    <property type="entry name" value="DUF8204"/>
</dbReference>
<evidence type="ECO:0000256" key="2">
    <source>
        <dbReference type="SAM" id="Phobius"/>
    </source>
</evidence>
<sequence length="72" mass="7816">MAVGKEDEGDQNQIQAKGMKGKSCKGCLYYSSILKSKSRNPRCVGVSRTLQQGLSLSLLFLVFLGIGVFPFS</sequence>
<evidence type="ECO:0000313" key="5">
    <source>
        <dbReference type="Proteomes" id="UP000607653"/>
    </source>
</evidence>
<keyword evidence="2" id="KW-0812">Transmembrane</keyword>
<dbReference type="AlphaFoldDB" id="A0A822ZAF2"/>
<dbReference type="Proteomes" id="UP000607653">
    <property type="component" value="Unassembled WGS sequence"/>
</dbReference>
<name>A0A822ZAF2_NELNU</name>
<comment type="caution">
    <text evidence="4">The sequence shown here is derived from an EMBL/GenBank/DDBJ whole genome shotgun (WGS) entry which is preliminary data.</text>
</comment>
<feature type="region of interest" description="Disordered" evidence="1">
    <location>
        <begin position="1"/>
        <end position="20"/>
    </location>
</feature>
<proteinExistence type="predicted"/>
<keyword evidence="5" id="KW-1185">Reference proteome</keyword>
<keyword evidence="2" id="KW-1133">Transmembrane helix</keyword>
<keyword evidence="2" id="KW-0472">Membrane</keyword>
<organism evidence="4 5">
    <name type="scientific">Nelumbo nucifera</name>
    <name type="common">Sacred lotus</name>
    <dbReference type="NCBI Taxonomy" id="4432"/>
    <lineage>
        <taxon>Eukaryota</taxon>
        <taxon>Viridiplantae</taxon>
        <taxon>Streptophyta</taxon>
        <taxon>Embryophyta</taxon>
        <taxon>Tracheophyta</taxon>
        <taxon>Spermatophyta</taxon>
        <taxon>Magnoliopsida</taxon>
        <taxon>Proteales</taxon>
        <taxon>Nelumbonaceae</taxon>
        <taxon>Nelumbo</taxon>
    </lineage>
</organism>
<accession>A0A822ZAF2</accession>
<dbReference type="PANTHER" id="PTHR34566">
    <property type="entry name" value="ALTERED INHERITANCE OF MITOCHONDRIA PROTEIN"/>
    <property type="match status" value="1"/>
</dbReference>
<protein>
    <recommendedName>
        <fullName evidence="3">DUF8204 domain-containing protein</fullName>
    </recommendedName>
</protein>
<evidence type="ECO:0000256" key="1">
    <source>
        <dbReference type="SAM" id="MobiDB-lite"/>
    </source>
</evidence>
<evidence type="ECO:0000259" key="3">
    <source>
        <dbReference type="Pfam" id="PF26631"/>
    </source>
</evidence>